<protein>
    <submittedName>
        <fullName evidence="1">Uncharacterized protein</fullName>
    </submittedName>
</protein>
<dbReference type="RefSeq" id="WP_058409470.1">
    <property type="nucleotide sequence ID" value="NZ_RBQE01000022.1"/>
</dbReference>
<dbReference type="Proteomes" id="UP000281604">
    <property type="component" value="Unassembled WGS sequence"/>
</dbReference>
<accession>A0A3M4B6G8</accession>
<evidence type="ECO:0000313" key="2">
    <source>
        <dbReference type="Proteomes" id="UP000281604"/>
    </source>
</evidence>
<dbReference type="AlphaFoldDB" id="A0A3M4B6G8"/>
<gene>
    <name evidence="1" type="ORF">ALQ30_102449</name>
</gene>
<proteinExistence type="predicted"/>
<organism evidence="1 2">
    <name type="scientific">Pseudomonas syringae pv. persicae</name>
    <dbReference type="NCBI Taxonomy" id="237306"/>
    <lineage>
        <taxon>Bacteria</taxon>
        <taxon>Pseudomonadati</taxon>
        <taxon>Pseudomonadota</taxon>
        <taxon>Gammaproteobacteria</taxon>
        <taxon>Pseudomonadales</taxon>
        <taxon>Pseudomonadaceae</taxon>
        <taxon>Pseudomonas</taxon>
    </lineage>
</organism>
<evidence type="ECO:0000313" key="1">
    <source>
        <dbReference type="EMBL" id="RMP14689.1"/>
    </source>
</evidence>
<sequence>MEDFSVRHRRFVANYFAGKVKELHFQLAIVINGCDQSLKMFTRGDEISRGNNRAVLYGFSAFTNVIQTLKDSVKTVTNEQLDWSKISLLRHGSFMHNVRNAATHDGNPVINGWADGRYFIATKIIRLDARNKIVEVPAPIEDVRAICLEFAKDFCNLLRETLLATESIDDLKESMFDIAAVEEAFANSTLIPGFARELLANTRDELKNSLKEIKYDPIADAIRELDVAIQYCDSVTALSPASDFENSVD</sequence>
<comment type="caution">
    <text evidence="1">The sequence shown here is derived from an EMBL/GenBank/DDBJ whole genome shotgun (WGS) entry which is preliminary data.</text>
</comment>
<dbReference type="EMBL" id="RBQE01000022">
    <property type="protein sequence ID" value="RMP14689.1"/>
    <property type="molecule type" value="Genomic_DNA"/>
</dbReference>
<name>A0A3M4B6G8_9PSED</name>
<reference evidence="1 2" key="1">
    <citation type="submission" date="2018-08" db="EMBL/GenBank/DDBJ databases">
        <title>Recombination of ecologically and evolutionarily significant loci maintains genetic cohesion in the Pseudomonas syringae species complex.</title>
        <authorList>
            <person name="Dillon M."/>
            <person name="Thakur S."/>
            <person name="Almeida R.N.D."/>
            <person name="Weir B.S."/>
            <person name="Guttman D.S."/>
        </authorList>
    </citation>
    <scope>NUCLEOTIDE SEQUENCE [LARGE SCALE GENOMIC DNA]</scope>
    <source>
        <strain evidence="1 2">ICMP 3706</strain>
    </source>
</reference>